<protein>
    <recommendedName>
        <fullName evidence="4">MD-2-related lipid-recognition domain-containing protein</fullName>
    </recommendedName>
</protein>
<dbReference type="GeneID" id="100572166"/>
<dbReference type="OrthoDB" id="6612036at2759"/>
<keyword evidence="3" id="KW-1185">Reference proteome</keyword>
<dbReference type="EnsemblMetazoa" id="XM_016802472.2">
    <property type="protein sequence ID" value="XP_016657961.1"/>
    <property type="gene ID" value="LOC100572166"/>
</dbReference>
<dbReference type="RefSeq" id="XP_016657961.1">
    <property type="nucleotide sequence ID" value="XM_016802472.2"/>
</dbReference>
<evidence type="ECO:0008006" key="4">
    <source>
        <dbReference type="Google" id="ProtNLM"/>
    </source>
</evidence>
<name>A0A8R2D2T6_ACYPI</name>
<dbReference type="KEGG" id="api:100572166"/>
<keyword evidence="1" id="KW-0732">Signal</keyword>
<dbReference type="Proteomes" id="UP000007819">
    <property type="component" value="Chromosome A1"/>
</dbReference>
<evidence type="ECO:0000313" key="2">
    <source>
        <dbReference type="EnsemblMetazoa" id="XP_016657961.1"/>
    </source>
</evidence>
<reference evidence="2" key="2">
    <citation type="submission" date="2022-06" db="UniProtKB">
        <authorList>
            <consortium name="EnsemblMetazoa"/>
        </authorList>
    </citation>
    <scope>IDENTIFICATION</scope>
</reference>
<dbReference type="Gene3D" id="2.70.220.10">
    <property type="entry name" value="Ganglioside GM2 activator"/>
    <property type="match status" value="1"/>
</dbReference>
<evidence type="ECO:0000313" key="3">
    <source>
        <dbReference type="Proteomes" id="UP000007819"/>
    </source>
</evidence>
<organism evidence="2 3">
    <name type="scientific">Acyrthosiphon pisum</name>
    <name type="common">Pea aphid</name>
    <dbReference type="NCBI Taxonomy" id="7029"/>
    <lineage>
        <taxon>Eukaryota</taxon>
        <taxon>Metazoa</taxon>
        <taxon>Ecdysozoa</taxon>
        <taxon>Arthropoda</taxon>
        <taxon>Hexapoda</taxon>
        <taxon>Insecta</taxon>
        <taxon>Pterygota</taxon>
        <taxon>Neoptera</taxon>
        <taxon>Paraneoptera</taxon>
        <taxon>Hemiptera</taxon>
        <taxon>Sternorrhyncha</taxon>
        <taxon>Aphidomorpha</taxon>
        <taxon>Aphidoidea</taxon>
        <taxon>Aphididae</taxon>
        <taxon>Macrosiphini</taxon>
        <taxon>Acyrthosiphon</taxon>
    </lineage>
</organism>
<evidence type="ECO:0000256" key="1">
    <source>
        <dbReference type="ARBA" id="ARBA00022729"/>
    </source>
</evidence>
<proteinExistence type="predicted"/>
<sequence>MYKTGQYNLIFKHIRSCAISQDNEVQYNLYLSHNPKSNATEVKGNITTSIQLDDTLFLELNFAMKDADGHWKENTYIHKSPNACSSFRNLMGTEWTKIMNGLGVKKATCPIPPGIYTTPGLDTSIFLNINRPKTFIYETYKIRFFFSRFKGVYGCTIFVIEFKPL</sequence>
<dbReference type="InterPro" id="IPR036846">
    <property type="entry name" value="GM2-AP_sf"/>
</dbReference>
<dbReference type="AlphaFoldDB" id="A0A8R2D2T6"/>
<accession>A0A8R2D2T6</accession>
<reference evidence="3" key="1">
    <citation type="submission" date="2010-06" db="EMBL/GenBank/DDBJ databases">
        <authorList>
            <person name="Jiang H."/>
            <person name="Abraham K."/>
            <person name="Ali S."/>
            <person name="Alsbrooks S.L."/>
            <person name="Anim B.N."/>
            <person name="Anosike U.S."/>
            <person name="Attaway T."/>
            <person name="Bandaranaike D.P."/>
            <person name="Battles P.K."/>
            <person name="Bell S.N."/>
            <person name="Bell A.V."/>
            <person name="Beltran B."/>
            <person name="Bickham C."/>
            <person name="Bustamante Y."/>
            <person name="Caleb T."/>
            <person name="Canada A."/>
            <person name="Cardenas V."/>
            <person name="Carter K."/>
            <person name="Chacko J."/>
            <person name="Chandrabose M.N."/>
            <person name="Chavez D."/>
            <person name="Chavez A."/>
            <person name="Chen L."/>
            <person name="Chu H.-S."/>
            <person name="Claassen K.J."/>
            <person name="Cockrell R."/>
            <person name="Collins M."/>
            <person name="Cooper J.A."/>
            <person name="Cree A."/>
            <person name="Curry S.M."/>
            <person name="Da Y."/>
            <person name="Dao M.D."/>
            <person name="Das B."/>
            <person name="Davila M.-L."/>
            <person name="Davy-Carroll L."/>
            <person name="Denson S."/>
            <person name="Dinh H."/>
            <person name="Ebong V.E."/>
            <person name="Edwards J.R."/>
            <person name="Egan A."/>
            <person name="El-Daye J."/>
            <person name="Escobedo L."/>
            <person name="Fernandez S."/>
            <person name="Fernando P.R."/>
            <person name="Flagg N."/>
            <person name="Forbes L.D."/>
            <person name="Fowler R.G."/>
            <person name="Fu Q."/>
            <person name="Gabisi R.A."/>
            <person name="Ganer J."/>
            <person name="Garbino Pronczuk A."/>
            <person name="Garcia R.M."/>
            <person name="Garner T."/>
            <person name="Garrett T.E."/>
            <person name="Gonzalez D.A."/>
            <person name="Hamid H."/>
            <person name="Hawkins E.S."/>
            <person name="Hirani K."/>
            <person name="Hogues M.E."/>
            <person name="Hollins B."/>
            <person name="Hsiao C.-H."/>
            <person name="Jabil R."/>
            <person name="James M.L."/>
            <person name="Jhangiani S.N."/>
            <person name="Johnson B."/>
            <person name="Johnson Q."/>
            <person name="Joshi V."/>
            <person name="Kalu J.B."/>
            <person name="Kam C."/>
            <person name="Kashfia A."/>
            <person name="Keebler J."/>
            <person name="Kisamo H."/>
            <person name="Kovar C.L."/>
            <person name="Lago L.A."/>
            <person name="Lai C.-Y."/>
            <person name="Laidlaw J."/>
            <person name="Lara F."/>
            <person name="Le T.-K."/>
            <person name="Lee S.L."/>
            <person name="Legall F.H."/>
            <person name="Lemon S.J."/>
            <person name="Lewis L.R."/>
            <person name="Li B."/>
            <person name="Liu Y."/>
            <person name="Liu Y.-S."/>
            <person name="Lopez J."/>
            <person name="Lozado R.J."/>
            <person name="Lu J."/>
            <person name="Madu R.C."/>
            <person name="Maheshwari M."/>
            <person name="Maheshwari R."/>
            <person name="Malloy K."/>
            <person name="Martinez E."/>
            <person name="Mathew T."/>
            <person name="Mercado I.C."/>
            <person name="Mercado C."/>
            <person name="Meyer B."/>
            <person name="Montgomery K."/>
            <person name="Morgan M.B."/>
            <person name="Munidasa M."/>
            <person name="Nazareth L.V."/>
            <person name="Nelson J."/>
            <person name="Ng B.M."/>
            <person name="Nguyen N.B."/>
            <person name="Nguyen P.Q."/>
            <person name="Nguyen T."/>
            <person name="Obregon M."/>
            <person name="Okwuonu G.O."/>
            <person name="Onwere C.G."/>
            <person name="Orozco G."/>
            <person name="Parra A."/>
            <person name="Patel S."/>
            <person name="Patil S."/>
            <person name="Perez A."/>
            <person name="Perez Y."/>
            <person name="Pham C."/>
            <person name="Primus E.L."/>
            <person name="Pu L.-L."/>
            <person name="Puazo M."/>
            <person name="Qin X."/>
            <person name="Quiroz J.B."/>
            <person name="Reese J."/>
            <person name="Richards S."/>
            <person name="Rives C.M."/>
            <person name="Robberts R."/>
            <person name="Ruiz S.J."/>
            <person name="Ruiz M.J."/>
            <person name="Santibanez J."/>
            <person name="Schneider B.W."/>
            <person name="Sisson I."/>
            <person name="Smith M."/>
            <person name="Sodergren E."/>
            <person name="Song X.-Z."/>
            <person name="Song B.B."/>
            <person name="Summersgill H."/>
            <person name="Thelus R."/>
            <person name="Thornton R.D."/>
            <person name="Trejos Z.Y."/>
            <person name="Usmani K."/>
            <person name="Vattathil S."/>
            <person name="Villasana D."/>
            <person name="Walker D.L."/>
            <person name="Wang S."/>
            <person name="Wang K."/>
            <person name="White C.S."/>
            <person name="Williams A.C."/>
            <person name="Williamson J."/>
            <person name="Wilson K."/>
            <person name="Woghiren I.O."/>
            <person name="Woodworth J.R."/>
            <person name="Worley K.C."/>
            <person name="Wright R.A."/>
            <person name="Wu W."/>
            <person name="Young L."/>
            <person name="Zhang L."/>
            <person name="Zhang J."/>
            <person name="Zhu Y."/>
            <person name="Muzny D.M."/>
            <person name="Weinstock G."/>
            <person name="Gibbs R.A."/>
        </authorList>
    </citation>
    <scope>NUCLEOTIDE SEQUENCE [LARGE SCALE GENOMIC DNA]</scope>
    <source>
        <strain evidence="3">LSR1</strain>
    </source>
</reference>